<keyword evidence="1" id="KW-0472">Membrane</keyword>
<feature type="transmembrane region" description="Helical" evidence="1">
    <location>
        <begin position="78"/>
        <end position="95"/>
    </location>
</feature>
<evidence type="ECO:0000313" key="2">
    <source>
        <dbReference type="EMBL" id="MCI3276691.1"/>
    </source>
</evidence>
<dbReference type="EMBL" id="JALDAY010000013">
    <property type="protein sequence ID" value="MCI3276691.1"/>
    <property type="molecule type" value="Genomic_DNA"/>
</dbReference>
<feature type="transmembrane region" description="Helical" evidence="1">
    <location>
        <begin position="41"/>
        <end position="66"/>
    </location>
</feature>
<protein>
    <submittedName>
        <fullName evidence="2">Uncharacterized protein</fullName>
    </submittedName>
</protein>
<keyword evidence="3" id="KW-1185">Reference proteome</keyword>
<keyword evidence="1" id="KW-0812">Transmembrane</keyword>
<sequence>MILFTAALVVVVGFWLLVALGVTTADTFDADADLDGLGMGGVPVAVAMSLLTALAWILGLGATAVLTALSLTGTVTGILRLVVPVAGLLVAWWLTRSSVRRLRRFSSDERRSGHDAAGI</sequence>
<accession>A0ABS9YLG9</accession>
<reference evidence="2" key="1">
    <citation type="submission" date="2022-03" db="EMBL/GenBank/DDBJ databases">
        <title>Streptomyces 7R015 and 7R016 isolated from Barleria lupulina in Thailand.</title>
        <authorList>
            <person name="Kanchanasin P."/>
            <person name="Phongsopitanun W."/>
            <person name="Tanasupawat S."/>
        </authorList>
    </citation>
    <scope>NUCLEOTIDE SEQUENCE</scope>
    <source>
        <strain evidence="2">7R015</strain>
    </source>
</reference>
<organism evidence="2 3">
    <name type="scientific">Streptomyces cylindrosporus</name>
    <dbReference type="NCBI Taxonomy" id="2927583"/>
    <lineage>
        <taxon>Bacteria</taxon>
        <taxon>Bacillati</taxon>
        <taxon>Actinomycetota</taxon>
        <taxon>Actinomycetes</taxon>
        <taxon>Kitasatosporales</taxon>
        <taxon>Streptomycetaceae</taxon>
        <taxon>Streptomyces</taxon>
    </lineage>
</organism>
<evidence type="ECO:0000256" key="1">
    <source>
        <dbReference type="SAM" id="Phobius"/>
    </source>
</evidence>
<gene>
    <name evidence="2" type="ORF">MQP27_37020</name>
</gene>
<dbReference type="Proteomes" id="UP001165269">
    <property type="component" value="Unassembled WGS sequence"/>
</dbReference>
<comment type="caution">
    <text evidence="2">The sequence shown here is derived from an EMBL/GenBank/DDBJ whole genome shotgun (WGS) entry which is preliminary data.</text>
</comment>
<dbReference type="RefSeq" id="WP_242773552.1">
    <property type="nucleotide sequence ID" value="NZ_JALDAY010000013.1"/>
</dbReference>
<proteinExistence type="predicted"/>
<evidence type="ECO:0000313" key="3">
    <source>
        <dbReference type="Proteomes" id="UP001165269"/>
    </source>
</evidence>
<keyword evidence="1" id="KW-1133">Transmembrane helix</keyword>
<name>A0ABS9YLG9_9ACTN</name>